<dbReference type="GO" id="GO:0003676">
    <property type="term" value="F:nucleic acid binding"/>
    <property type="evidence" value="ECO:0007669"/>
    <property type="project" value="InterPro"/>
</dbReference>
<dbReference type="SMART" id="SM00092">
    <property type="entry name" value="RNAse_Pc"/>
    <property type="match status" value="1"/>
</dbReference>
<sequence length="152" mass="17417">MAKVLRGPRPLLLLPLLLLAAGMAQLSQGASYQDFVNKHIDFPKTSIPNGQHYCNILMRRRGLTYPVCKYTNTFIHAPISPVRAVCSNRGRCYGRNLCNSKAAFRLTTCRLSPSSRPGRCRYRARVQIRRIQVRCNWWRLPNIAKLFSGIRE</sequence>
<comment type="similarity">
    <text evidence="2 8">Belongs to the pancreatic ribonuclease family.</text>
</comment>
<dbReference type="Proteomes" id="UP000694393">
    <property type="component" value="Unplaced"/>
</dbReference>
<dbReference type="Gene3D" id="3.10.130.10">
    <property type="entry name" value="Ribonuclease A-like domain"/>
    <property type="match status" value="1"/>
</dbReference>
<feature type="signal peptide" evidence="8">
    <location>
        <begin position="1"/>
        <end position="29"/>
    </location>
</feature>
<dbReference type="Pfam" id="PF00074">
    <property type="entry name" value="RnaseA"/>
    <property type="match status" value="1"/>
</dbReference>
<dbReference type="GO" id="GO:0004540">
    <property type="term" value="F:RNA nuclease activity"/>
    <property type="evidence" value="ECO:0007669"/>
    <property type="project" value="TreeGrafter"/>
</dbReference>
<keyword evidence="6 8" id="KW-0378">Hydrolase</keyword>
<organism evidence="10 11">
    <name type="scientific">Pelusios castaneus</name>
    <name type="common">West African mud turtle</name>
    <dbReference type="NCBI Taxonomy" id="367368"/>
    <lineage>
        <taxon>Eukaryota</taxon>
        <taxon>Metazoa</taxon>
        <taxon>Chordata</taxon>
        <taxon>Craniata</taxon>
        <taxon>Vertebrata</taxon>
        <taxon>Euteleostomi</taxon>
        <taxon>Archelosauria</taxon>
        <taxon>Testudinata</taxon>
        <taxon>Testudines</taxon>
        <taxon>Pleurodira</taxon>
        <taxon>Pelomedusidae</taxon>
        <taxon>Pelusios</taxon>
    </lineage>
</organism>
<evidence type="ECO:0000259" key="9">
    <source>
        <dbReference type="SMART" id="SM00092"/>
    </source>
</evidence>
<dbReference type="PANTHER" id="PTHR11437:SF10">
    <property type="entry name" value="ANGIOGENIN-RELATED"/>
    <property type="match status" value="1"/>
</dbReference>
<feature type="chain" id="PRO_5034370749" description="Ribonuclease A-domain domain-containing protein" evidence="8">
    <location>
        <begin position="30"/>
        <end position="152"/>
    </location>
</feature>
<keyword evidence="11" id="KW-1185">Reference proteome</keyword>
<dbReference type="InterPro" id="IPR001427">
    <property type="entry name" value="RNaseA"/>
</dbReference>
<dbReference type="InterPro" id="IPR023411">
    <property type="entry name" value="RNaseA_AS"/>
</dbReference>
<dbReference type="PANTHER" id="PTHR11437">
    <property type="entry name" value="RIBONUCLEASE"/>
    <property type="match status" value="1"/>
</dbReference>
<evidence type="ECO:0000256" key="6">
    <source>
        <dbReference type="ARBA" id="ARBA00022801"/>
    </source>
</evidence>
<dbReference type="InterPro" id="IPR023412">
    <property type="entry name" value="RNaseA_domain"/>
</dbReference>
<proteinExistence type="inferred from homology"/>
<keyword evidence="4 8" id="KW-0540">Nuclease</keyword>
<evidence type="ECO:0000256" key="8">
    <source>
        <dbReference type="RuleBase" id="RU000651"/>
    </source>
</evidence>
<feature type="domain" description="Ribonuclease A-domain" evidence="9">
    <location>
        <begin position="28"/>
        <end position="147"/>
    </location>
</feature>
<evidence type="ECO:0000256" key="7">
    <source>
        <dbReference type="ARBA" id="ARBA00023157"/>
    </source>
</evidence>
<keyword evidence="3" id="KW-0964">Secreted</keyword>
<dbReference type="CDD" id="cd06265">
    <property type="entry name" value="RNase_A_canonical"/>
    <property type="match status" value="1"/>
</dbReference>
<dbReference type="GO" id="GO:0050830">
    <property type="term" value="P:defense response to Gram-positive bacterium"/>
    <property type="evidence" value="ECO:0007669"/>
    <property type="project" value="TreeGrafter"/>
</dbReference>
<dbReference type="GO" id="GO:0016787">
    <property type="term" value="F:hydrolase activity"/>
    <property type="evidence" value="ECO:0007669"/>
    <property type="project" value="UniProtKB-KW"/>
</dbReference>
<reference evidence="10" key="1">
    <citation type="submission" date="2025-08" db="UniProtKB">
        <authorList>
            <consortium name="Ensembl"/>
        </authorList>
    </citation>
    <scope>IDENTIFICATION</scope>
</reference>
<evidence type="ECO:0000256" key="4">
    <source>
        <dbReference type="ARBA" id="ARBA00022722"/>
    </source>
</evidence>
<reference evidence="10" key="2">
    <citation type="submission" date="2025-09" db="UniProtKB">
        <authorList>
            <consortium name="Ensembl"/>
        </authorList>
    </citation>
    <scope>IDENTIFICATION</scope>
</reference>
<evidence type="ECO:0000313" key="10">
    <source>
        <dbReference type="Ensembl" id="ENSPCEP00000012185.1"/>
    </source>
</evidence>
<evidence type="ECO:0000256" key="3">
    <source>
        <dbReference type="ARBA" id="ARBA00022525"/>
    </source>
</evidence>
<keyword evidence="7" id="KW-1015">Disulfide bond</keyword>
<keyword evidence="8" id="KW-0732">Signal</keyword>
<dbReference type="SUPFAM" id="SSF54076">
    <property type="entry name" value="RNase A-like"/>
    <property type="match status" value="1"/>
</dbReference>
<keyword evidence="5 8" id="KW-0255">Endonuclease</keyword>
<evidence type="ECO:0000256" key="5">
    <source>
        <dbReference type="ARBA" id="ARBA00022759"/>
    </source>
</evidence>
<dbReference type="PRINTS" id="PR00794">
    <property type="entry name" value="RIBONUCLEASE"/>
</dbReference>
<accession>A0A8C8RXM6</accession>
<comment type="subcellular location">
    <subcellularLocation>
        <location evidence="1">Secreted</location>
    </subcellularLocation>
</comment>
<dbReference type="GO" id="GO:0005576">
    <property type="term" value="C:extracellular region"/>
    <property type="evidence" value="ECO:0007669"/>
    <property type="project" value="UniProtKB-SubCell"/>
</dbReference>
<evidence type="ECO:0000256" key="2">
    <source>
        <dbReference type="ARBA" id="ARBA00005600"/>
    </source>
</evidence>
<dbReference type="AlphaFoldDB" id="A0A8C8RXM6"/>
<dbReference type="Ensembl" id="ENSPCET00000012612.1">
    <property type="protein sequence ID" value="ENSPCEP00000012185.1"/>
    <property type="gene ID" value="ENSPCEG00000009689.1"/>
</dbReference>
<evidence type="ECO:0000256" key="1">
    <source>
        <dbReference type="ARBA" id="ARBA00004613"/>
    </source>
</evidence>
<dbReference type="GO" id="GO:0004519">
    <property type="term" value="F:endonuclease activity"/>
    <property type="evidence" value="ECO:0007669"/>
    <property type="project" value="UniProtKB-KW"/>
</dbReference>
<name>A0A8C8RXM6_9SAUR</name>
<dbReference type="PROSITE" id="PS00127">
    <property type="entry name" value="RNASE_PANCREATIC"/>
    <property type="match status" value="1"/>
</dbReference>
<protein>
    <recommendedName>
        <fullName evidence="9">Ribonuclease A-domain domain-containing protein</fullName>
    </recommendedName>
</protein>
<dbReference type="InterPro" id="IPR036816">
    <property type="entry name" value="RNaseA-like_dom_sf"/>
</dbReference>
<evidence type="ECO:0000313" key="11">
    <source>
        <dbReference type="Proteomes" id="UP000694393"/>
    </source>
</evidence>